<sequence length="126" mass="12895">MYASKTIIALAVAAAAAPAFGNPLAAPVYARDTQDLQSGAFNFGSFLKSVGSVLGLKREEVEMLARDVHRKPAPTTVASTVASTAPRSTAARSTVTSRASSTPRASSSRASRPRQTSPAPSASATC</sequence>
<feature type="chain" id="PRO_5002167901" evidence="2">
    <location>
        <begin position="22"/>
        <end position="126"/>
    </location>
</feature>
<keyword evidence="4" id="KW-1185">Reference proteome</keyword>
<dbReference type="EMBL" id="KN840593">
    <property type="protein sequence ID" value="KIP03943.1"/>
    <property type="molecule type" value="Genomic_DNA"/>
</dbReference>
<dbReference type="AlphaFoldDB" id="A0A0C3PEP6"/>
<feature type="signal peptide" evidence="2">
    <location>
        <begin position="1"/>
        <end position="21"/>
    </location>
</feature>
<evidence type="ECO:0000313" key="3">
    <source>
        <dbReference type="EMBL" id="KIP03943.1"/>
    </source>
</evidence>
<feature type="compositionally biased region" description="Low complexity" evidence="1">
    <location>
        <begin position="73"/>
        <end position="126"/>
    </location>
</feature>
<feature type="region of interest" description="Disordered" evidence="1">
    <location>
        <begin position="68"/>
        <end position="126"/>
    </location>
</feature>
<evidence type="ECO:0000256" key="1">
    <source>
        <dbReference type="SAM" id="MobiDB-lite"/>
    </source>
</evidence>
<dbReference type="Proteomes" id="UP000053257">
    <property type="component" value="Unassembled WGS sequence"/>
</dbReference>
<keyword evidence="2" id="KW-0732">Signal</keyword>
<reference evidence="3 4" key="1">
    <citation type="journal article" date="2014" name="PLoS Genet.">
        <title>Analysis of the Phlebiopsis gigantea genome, transcriptome and secretome provides insight into its pioneer colonization strategies of wood.</title>
        <authorList>
            <person name="Hori C."/>
            <person name="Ishida T."/>
            <person name="Igarashi K."/>
            <person name="Samejima M."/>
            <person name="Suzuki H."/>
            <person name="Master E."/>
            <person name="Ferreira P."/>
            <person name="Ruiz-Duenas F.J."/>
            <person name="Held B."/>
            <person name="Canessa P."/>
            <person name="Larrondo L.F."/>
            <person name="Schmoll M."/>
            <person name="Druzhinina I.S."/>
            <person name="Kubicek C.P."/>
            <person name="Gaskell J.A."/>
            <person name="Kersten P."/>
            <person name="St John F."/>
            <person name="Glasner J."/>
            <person name="Sabat G."/>
            <person name="Splinter BonDurant S."/>
            <person name="Syed K."/>
            <person name="Yadav J."/>
            <person name="Mgbeahuruike A.C."/>
            <person name="Kovalchuk A."/>
            <person name="Asiegbu F.O."/>
            <person name="Lackner G."/>
            <person name="Hoffmeister D."/>
            <person name="Rencoret J."/>
            <person name="Gutierrez A."/>
            <person name="Sun H."/>
            <person name="Lindquist E."/>
            <person name="Barry K."/>
            <person name="Riley R."/>
            <person name="Grigoriev I.V."/>
            <person name="Henrissat B."/>
            <person name="Kues U."/>
            <person name="Berka R.M."/>
            <person name="Martinez A.T."/>
            <person name="Covert S.F."/>
            <person name="Blanchette R.A."/>
            <person name="Cullen D."/>
        </authorList>
    </citation>
    <scope>NUCLEOTIDE SEQUENCE [LARGE SCALE GENOMIC DNA]</scope>
    <source>
        <strain evidence="3 4">11061_1 CR5-6</strain>
    </source>
</reference>
<proteinExistence type="predicted"/>
<accession>A0A0C3PEP6</accession>
<gene>
    <name evidence="3" type="ORF">PHLGIDRAFT_216146</name>
</gene>
<evidence type="ECO:0000256" key="2">
    <source>
        <dbReference type="SAM" id="SignalP"/>
    </source>
</evidence>
<dbReference type="HOGENOM" id="CLU_1982373_0_0_1"/>
<name>A0A0C3PEP6_PHLG1</name>
<organism evidence="3 4">
    <name type="scientific">Phlebiopsis gigantea (strain 11061_1 CR5-6)</name>
    <name type="common">White-rot fungus</name>
    <name type="synonym">Peniophora gigantea</name>
    <dbReference type="NCBI Taxonomy" id="745531"/>
    <lineage>
        <taxon>Eukaryota</taxon>
        <taxon>Fungi</taxon>
        <taxon>Dikarya</taxon>
        <taxon>Basidiomycota</taxon>
        <taxon>Agaricomycotina</taxon>
        <taxon>Agaricomycetes</taxon>
        <taxon>Polyporales</taxon>
        <taxon>Phanerochaetaceae</taxon>
        <taxon>Phlebiopsis</taxon>
    </lineage>
</organism>
<evidence type="ECO:0000313" key="4">
    <source>
        <dbReference type="Proteomes" id="UP000053257"/>
    </source>
</evidence>
<protein>
    <submittedName>
        <fullName evidence="3">Uncharacterized protein</fullName>
    </submittedName>
</protein>